<keyword evidence="3" id="KW-1185">Reference proteome</keyword>
<feature type="compositionally biased region" description="Acidic residues" evidence="1">
    <location>
        <begin position="147"/>
        <end position="170"/>
    </location>
</feature>
<evidence type="ECO:0000313" key="3">
    <source>
        <dbReference type="Proteomes" id="UP001341840"/>
    </source>
</evidence>
<gene>
    <name evidence="2" type="ORF">PIB30_079603</name>
</gene>
<feature type="compositionally biased region" description="Basic and acidic residues" evidence="1">
    <location>
        <begin position="188"/>
        <end position="204"/>
    </location>
</feature>
<reference evidence="2 3" key="1">
    <citation type="journal article" date="2023" name="Plants (Basel)">
        <title>Bridging the Gap: Combining Genomics and Transcriptomics Approaches to Understand Stylosanthes scabra, an Orphan Legume from the Brazilian Caatinga.</title>
        <authorList>
            <person name="Ferreira-Neto J.R.C."/>
            <person name="da Silva M.D."/>
            <person name="Binneck E."/>
            <person name="de Melo N.F."/>
            <person name="da Silva R.H."/>
            <person name="de Melo A.L.T.M."/>
            <person name="Pandolfi V."/>
            <person name="Bustamante F.O."/>
            <person name="Brasileiro-Vidal A.C."/>
            <person name="Benko-Iseppon A.M."/>
        </authorList>
    </citation>
    <scope>NUCLEOTIDE SEQUENCE [LARGE SCALE GENOMIC DNA]</scope>
    <source>
        <tissue evidence="2">Leaves</tissue>
    </source>
</reference>
<protein>
    <submittedName>
        <fullName evidence="2">Uncharacterized protein</fullName>
    </submittedName>
</protein>
<dbReference type="EMBL" id="JASCZI010031342">
    <property type="protein sequence ID" value="MED6126555.1"/>
    <property type="molecule type" value="Genomic_DNA"/>
</dbReference>
<feature type="compositionally biased region" description="Polar residues" evidence="1">
    <location>
        <begin position="220"/>
        <end position="234"/>
    </location>
</feature>
<accession>A0ABU6RRG6</accession>
<feature type="compositionally biased region" description="Basic and acidic residues" evidence="1">
    <location>
        <begin position="73"/>
        <end position="84"/>
    </location>
</feature>
<dbReference type="Proteomes" id="UP001341840">
    <property type="component" value="Unassembled WGS sequence"/>
</dbReference>
<sequence length="255" mass="29165">MGSGVIFYEYEKCEKFEDYDMEADAELGTFKIKRYHFDDESFVHPLHSVRFDPDRPYEIPIEALMVDKILSSSKDEKSSSERSRSSRRPKPHYFPRRMPVAQRERSTSSLRKPRSLGLIPPSEGWMCDADDEKENGGMEPSVKNEESSEEDPKEDPEEGEEEPEEEDNPGDEIPATPSLPMDIDAEEDYQRYIKELGRVLEHSPLRSNQASVPDVPVEASNRQSISRDGSSYNLSGVCGHSRRVRVLRVPRLLGQ</sequence>
<feature type="compositionally biased region" description="Basic residues" evidence="1">
    <location>
        <begin position="85"/>
        <end position="95"/>
    </location>
</feature>
<evidence type="ECO:0000256" key="1">
    <source>
        <dbReference type="SAM" id="MobiDB-lite"/>
    </source>
</evidence>
<evidence type="ECO:0000313" key="2">
    <source>
        <dbReference type="EMBL" id="MED6126555.1"/>
    </source>
</evidence>
<comment type="caution">
    <text evidence="2">The sequence shown here is derived from an EMBL/GenBank/DDBJ whole genome shotgun (WGS) entry which is preliminary data.</text>
</comment>
<feature type="region of interest" description="Disordered" evidence="1">
    <location>
        <begin position="68"/>
        <end position="237"/>
    </location>
</feature>
<name>A0ABU6RRG6_9FABA</name>
<proteinExistence type="predicted"/>
<organism evidence="2 3">
    <name type="scientific">Stylosanthes scabra</name>
    <dbReference type="NCBI Taxonomy" id="79078"/>
    <lineage>
        <taxon>Eukaryota</taxon>
        <taxon>Viridiplantae</taxon>
        <taxon>Streptophyta</taxon>
        <taxon>Embryophyta</taxon>
        <taxon>Tracheophyta</taxon>
        <taxon>Spermatophyta</taxon>
        <taxon>Magnoliopsida</taxon>
        <taxon>eudicotyledons</taxon>
        <taxon>Gunneridae</taxon>
        <taxon>Pentapetalae</taxon>
        <taxon>rosids</taxon>
        <taxon>fabids</taxon>
        <taxon>Fabales</taxon>
        <taxon>Fabaceae</taxon>
        <taxon>Papilionoideae</taxon>
        <taxon>50 kb inversion clade</taxon>
        <taxon>dalbergioids sensu lato</taxon>
        <taxon>Dalbergieae</taxon>
        <taxon>Pterocarpus clade</taxon>
        <taxon>Stylosanthes</taxon>
    </lineage>
</organism>